<dbReference type="RefSeq" id="WP_080519475.1">
    <property type="nucleotide sequence ID" value="NZ_MPLS01000027.1"/>
</dbReference>
<dbReference type="PANTHER" id="PTHR34094">
    <property type="match status" value="1"/>
</dbReference>
<dbReference type="AlphaFoldDB" id="A0A1X0VCE6"/>
<dbReference type="eggNOG" id="COG3595">
    <property type="taxonomic scope" value="Bacteria"/>
</dbReference>
<reference evidence="3 4" key="1">
    <citation type="journal article" date="2017" name="Front. Microbiol.">
        <title>Genomic Characterization of Dairy Associated Leuconostoc Species and Diversity of Leuconostocs in Undefined Mixed Mesophilic Starter Cultures.</title>
        <authorList>
            <person name="Frantzen C.A."/>
            <person name="Kot W."/>
            <person name="Pedersen T.B."/>
            <person name="Ardo Y.M."/>
            <person name="Broadbent J.R."/>
            <person name="Neve H."/>
            <person name="Hansen L.H."/>
            <person name="Dal Bello F."/>
            <person name="Ostlie H.M."/>
            <person name="Kleppen H.P."/>
            <person name="Vogensen F.K."/>
            <person name="Holo H."/>
        </authorList>
    </citation>
    <scope>NUCLEOTIDE SEQUENCE [LARGE SCALE GENOMIC DNA]</scope>
    <source>
        <strain evidence="3 4">LMGCF08</strain>
    </source>
</reference>
<dbReference type="Proteomes" id="UP000192288">
    <property type="component" value="Unassembled WGS sequence"/>
</dbReference>
<accession>A0A1X0VCE6</accession>
<evidence type="ECO:0000313" key="4">
    <source>
        <dbReference type="Proteomes" id="UP000192288"/>
    </source>
</evidence>
<protein>
    <recommendedName>
        <fullName evidence="2">DUF4097 domain-containing protein</fullName>
    </recommendedName>
</protein>
<evidence type="ECO:0000313" key="3">
    <source>
        <dbReference type="EMBL" id="ORI97383.1"/>
    </source>
</evidence>
<proteinExistence type="predicted"/>
<dbReference type="InterPro" id="IPR025164">
    <property type="entry name" value="Toastrack_DUF4097"/>
</dbReference>
<dbReference type="STRING" id="33968.BMS77_08070"/>
<evidence type="ECO:0000259" key="2">
    <source>
        <dbReference type="Pfam" id="PF13349"/>
    </source>
</evidence>
<organism evidence="3 4">
    <name type="scientific">Leuconostoc pseudomesenteroides</name>
    <dbReference type="NCBI Taxonomy" id="33968"/>
    <lineage>
        <taxon>Bacteria</taxon>
        <taxon>Bacillati</taxon>
        <taxon>Bacillota</taxon>
        <taxon>Bacilli</taxon>
        <taxon>Lactobacillales</taxon>
        <taxon>Lactobacillaceae</taxon>
        <taxon>Leuconostoc</taxon>
    </lineage>
</organism>
<feature type="domain" description="DUF4097" evidence="2">
    <location>
        <begin position="224"/>
        <end position="448"/>
    </location>
</feature>
<dbReference type="EMBL" id="MPLS01000027">
    <property type="protein sequence ID" value="ORI97383.1"/>
    <property type="molecule type" value="Genomic_DNA"/>
</dbReference>
<feature type="region of interest" description="Disordered" evidence="1">
    <location>
        <begin position="73"/>
        <end position="96"/>
    </location>
</feature>
<dbReference type="Pfam" id="PF13349">
    <property type="entry name" value="DUF4097"/>
    <property type="match status" value="1"/>
</dbReference>
<dbReference type="PANTHER" id="PTHR34094:SF1">
    <property type="entry name" value="PROTEIN FAM185A"/>
    <property type="match status" value="1"/>
</dbReference>
<feature type="compositionally biased region" description="Basic and acidic residues" evidence="1">
    <location>
        <begin position="73"/>
        <end position="82"/>
    </location>
</feature>
<gene>
    <name evidence="3" type="ORF">BMR96_07455</name>
</gene>
<evidence type="ECO:0000256" key="1">
    <source>
        <dbReference type="SAM" id="MobiDB-lite"/>
    </source>
</evidence>
<sequence>MTSIEMEIRTRLDVIFSKYTPNAQLTEFKEELVADLIETYQDFAKTDRSHDEALDDTFDQLGDIDTVLKELSEQKSATKDDTQSDEQEQATENSKRSFVDISDEGVHIGNLHINSKGVRLGDDIVIDGEHDKVQFGDWLHVDHEGARVGDKYYQFEGDQGHYDFETHTLKEPFWTKAHHNITIPTSDKPFIFDYKDASVSFYTNDKTDLITVDEYFSRDNARYFARISETDDHVLISQGDHPMLFHVKTAIQIGLPQNFHAGRVTTINHSGSLYVNSIALEEFNVSVYSGSFKAQHITAKSGLWRVTSGTIKASDVKFETAEIENKSGSIKLEKTVINDATVSAHSGSIRIDDFVGGGHFKANSGAIRLRLSKLTRDLILKANSGSIRVTAPNNQDFNFELSAHSGSVSVERSNIHFEQNTGSYKRGFVGIDPEFAIEAQANSGTVKIY</sequence>
<comment type="caution">
    <text evidence="3">The sequence shown here is derived from an EMBL/GenBank/DDBJ whole genome shotgun (WGS) entry which is preliminary data.</text>
</comment>
<name>A0A1X0VCE6_LEUPS</name>